<protein>
    <submittedName>
        <fullName evidence="5">Type II secretory ATPase GspE/PulE/Tfp pilus assembly ATPase PilB-like protein</fullName>
    </submittedName>
</protein>
<dbReference type="GO" id="GO:0005524">
    <property type="term" value="F:ATP binding"/>
    <property type="evidence" value="ECO:0007669"/>
    <property type="project" value="UniProtKB-KW"/>
</dbReference>
<comment type="similarity">
    <text evidence="1">Belongs to the GSP E family.</text>
</comment>
<dbReference type="AlphaFoldDB" id="A0A841H316"/>
<keyword evidence="3" id="KW-0067">ATP-binding</keyword>
<feature type="domain" description="Bacterial type II secretion system protein E" evidence="4">
    <location>
        <begin position="306"/>
        <end position="320"/>
    </location>
</feature>
<proteinExistence type="inferred from homology"/>
<evidence type="ECO:0000313" key="6">
    <source>
        <dbReference type="Proteomes" id="UP000582837"/>
    </source>
</evidence>
<keyword evidence="6" id="KW-1185">Reference proteome</keyword>
<dbReference type="PANTHER" id="PTHR30258">
    <property type="entry name" value="TYPE II SECRETION SYSTEM PROTEIN GSPE-RELATED"/>
    <property type="match status" value="1"/>
</dbReference>
<evidence type="ECO:0000256" key="3">
    <source>
        <dbReference type="ARBA" id="ARBA00022840"/>
    </source>
</evidence>
<dbReference type="Gene3D" id="3.30.300.160">
    <property type="entry name" value="Type II secretion system, protein E, N-terminal domain"/>
    <property type="match status" value="1"/>
</dbReference>
<comment type="caution">
    <text evidence="5">The sequence shown here is derived from an EMBL/GenBank/DDBJ whole genome shotgun (WGS) entry which is preliminary data.</text>
</comment>
<sequence length="487" mass="53097">MSADVSLAEGISRDFLLHHRLCPREVSPEGVLVVAAADNALTDAADDLAWAYGREVRLERASAAEVEQMIERLATRSDRLIELAQVNPDGDDLAADVRDLANQPPVIRYVNLLVRDAYDAGASDIHLEAERSGLTARFRLDGVLAPAPEAPAELHHAIVSRIKLLAELDISERRRPQDGRIRVRLESRELDLRVSTVPTMFGESVVLRLLDRGGRPVALGELGMPANVRIGMEALARKPHGMILVTGPTGSGKTTTLYAALGLRDTRGEKVITVEDPVEYQLPGVAQVPVHRQAGVTFGAALRSILRQDPDVIMVGEMRDPETAEIAVQAAMTGHLVFSTLHTNDAVSALARLLDLGIPDYLVAATLDGILAQRLVRRVCDRCLETYDPPRDAVRRLAGDDDTLPAAFVRGTGCPACRGTGYRGRTGVYELLVMDDVLREGVIRRAPRAEMREAARRAGMTPMRADGWARVKDGITTVEEVLRVVQE</sequence>
<evidence type="ECO:0000256" key="1">
    <source>
        <dbReference type="ARBA" id="ARBA00006611"/>
    </source>
</evidence>
<dbReference type="SMART" id="SM00382">
    <property type="entry name" value="AAA"/>
    <property type="match status" value="1"/>
</dbReference>
<dbReference type="InterPro" id="IPR007831">
    <property type="entry name" value="T2SS_GspE_N"/>
</dbReference>
<accession>A0A841H316</accession>
<dbReference type="Gene3D" id="3.30.450.90">
    <property type="match status" value="1"/>
</dbReference>
<gene>
    <name evidence="5" type="ORF">HNQ61_004056</name>
</gene>
<dbReference type="GO" id="GO:0005886">
    <property type="term" value="C:plasma membrane"/>
    <property type="evidence" value="ECO:0007669"/>
    <property type="project" value="TreeGrafter"/>
</dbReference>
<name>A0A841H316_9BACT</name>
<dbReference type="PANTHER" id="PTHR30258:SF2">
    <property type="entry name" value="COMG OPERON PROTEIN 1"/>
    <property type="match status" value="1"/>
</dbReference>
<dbReference type="CDD" id="cd01129">
    <property type="entry name" value="PulE-GspE-like"/>
    <property type="match status" value="1"/>
</dbReference>
<dbReference type="InterPro" id="IPR001482">
    <property type="entry name" value="T2SS/T4SS_dom"/>
</dbReference>
<evidence type="ECO:0000259" key="4">
    <source>
        <dbReference type="PROSITE" id="PS00662"/>
    </source>
</evidence>
<dbReference type="EMBL" id="JACHIA010000015">
    <property type="protein sequence ID" value="MBB6072394.1"/>
    <property type="molecule type" value="Genomic_DNA"/>
</dbReference>
<dbReference type="Pfam" id="PF00437">
    <property type="entry name" value="T2SSE"/>
    <property type="match status" value="1"/>
</dbReference>
<dbReference type="SUPFAM" id="SSF160246">
    <property type="entry name" value="EspE N-terminal domain-like"/>
    <property type="match status" value="1"/>
</dbReference>
<dbReference type="Pfam" id="PF05157">
    <property type="entry name" value="MshEN"/>
    <property type="match status" value="1"/>
</dbReference>
<dbReference type="PROSITE" id="PS00662">
    <property type="entry name" value="T2SP_E"/>
    <property type="match status" value="1"/>
</dbReference>
<evidence type="ECO:0000256" key="2">
    <source>
        <dbReference type="ARBA" id="ARBA00022741"/>
    </source>
</evidence>
<dbReference type="FunFam" id="3.40.50.300:FF:000398">
    <property type="entry name" value="Type IV pilus assembly ATPase PilB"/>
    <property type="match status" value="1"/>
</dbReference>
<dbReference type="SUPFAM" id="SSF52540">
    <property type="entry name" value="P-loop containing nucleoside triphosphate hydrolases"/>
    <property type="match status" value="1"/>
</dbReference>
<dbReference type="GO" id="GO:0016887">
    <property type="term" value="F:ATP hydrolysis activity"/>
    <property type="evidence" value="ECO:0007669"/>
    <property type="project" value="TreeGrafter"/>
</dbReference>
<dbReference type="Gene3D" id="3.40.50.300">
    <property type="entry name" value="P-loop containing nucleotide triphosphate hydrolases"/>
    <property type="match status" value="1"/>
</dbReference>
<dbReference type="Proteomes" id="UP000582837">
    <property type="component" value="Unassembled WGS sequence"/>
</dbReference>
<dbReference type="InterPro" id="IPR037257">
    <property type="entry name" value="T2SS_E_N_sf"/>
</dbReference>
<organism evidence="5 6">
    <name type="scientific">Longimicrobium terrae</name>
    <dbReference type="NCBI Taxonomy" id="1639882"/>
    <lineage>
        <taxon>Bacteria</taxon>
        <taxon>Pseudomonadati</taxon>
        <taxon>Gemmatimonadota</taxon>
        <taxon>Longimicrobiia</taxon>
        <taxon>Longimicrobiales</taxon>
        <taxon>Longimicrobiaceae</taxon>
        <taxon>Longimicrobium</taxon>
    </lineage>
</organism>
<reference evidence="5 6" key="1">
    <citation type="submission" date="2020-08" db="EMBL/GenBank/DDBJ databases">
        <title>Genomic Encyclopedia of Type Strains, Phase IV (KMG-IV): sequencing the most valuable type-strain genomes for metagenomic binning, comparative biology and taxonomic classification.</title>
        <authorList>
            <person name="Goeker M."/>
        </authorList>
    </citation>
    <scope>NUCLEOTIDE SEQUENCE [LARGE SCALE GENOMIC DNA]</scope>
    <source>
        <strain evidence="5 6">DSM 29007</strain>
    </source>
</reference>
<keyword evidence="2" id="KW-0547">Nucleotide-binding</keyword>
<dbReference type="InterPro" id="IPR027417">
    <property type="entry name" value="P-loop_NTPase"/>
</dbReference>
<dbReference type="InterPro" id="IPR003593">
    <property type="entry name" value="AAA+_ATPase"/>
</dbReference>
<evidence type="ECO:0000313" key="5">
    <source>
        <dbReference type="EMBL" id="MBB6072394.1"/>
    </source>
</evidence>